<reference evidence="1" key="2">
    <citation type="journal article" date="2015" name="Fish Shellfish Immunol.">
        <title>Early steps in the European eel (Anguilla anguilla)-Vibrio vulnificus interaction in the gills: Role of the RtxA13 toxin.</title>
        <authorList>
            <person name="Callol A."/>
            <person name="Pajuelo D."/>
            <person name="Ebbesson L."/>
            <person name="Teles M."/>
            <person name="MacKenzie S."/>
            <person name="Amaro C."/>
        </authorList>
    </citation>
    <scope>NUCLEOTIDE SEQUENCE</scope>
</reference>
<name>A0A0E9UV85_ANGAN</name>
<proteinExistence type="predicted"/>
<organism evidence="1">
    <name type="scientific">Anguilla anguilla</name>
    <name type="common">European freshwater eel</name>
    <name type="synonym">Muraena anguilla</name>
    <dbReference type="NCBI Taxonomy" id="7936"/>
    <lineage>
        <taxon>Eukaryota</taxon>
        <taxon>Metazoa</taxon>
        <taxon>Chordata</taxon>
        <taxon>Craniata</taxon>
        <taxon>Vertebrata</taxon>
        <taxon>Euteleostomi</taxon>
        <taxon>Actinopterygii</taxon>
        <taxon>Neopterygii</taxon>
        <taxon>Teleostei</taxon>
        <taxon>Anguilliformes</taxon>
        <taxon>Anguillidae</taxon>
        <taxon>Anguilla</taxon>
    </lineage>
</organism>
<protein>
    <submittedName>
        <fullName evidence="1">Uncharacterized protein</fullName>
    </submittedName>
</protein>
<dbReference type="EMBL" id="GBXM01039457">
    <property type="protein sequence ID" value="JAH69120.1"/>
    <property type="molecule type" value="Transcribed_RNA"/>
</dbReference>
<dbReference type="AlphaFoldDB" id="A0A0E9UV85"/>
<accession>A0A0E9UV85</accession>
<reference evidence="1" key="1">
    <citation type="submission" date="2014-11" db="EMBL/GenBank/DDBJ databases">
        <authorList>
            <person name="Amaro Gonzalez C."/>
        </authorList>
    </citation>
    <scope>NUCLEOTIDE SEQUENCE</scope>
</reference>
<evidence type="ECO:0000313" key="1">
    <source>
        <dbReference type="EMBL" id="JAH69120.1"/>
    </source>
</evidence>
<sequence length="23" mass="2780">MSARWWRYNKGFCLKGHNSHTIS</sequence>